<organism evidence="1">
    <name type="scientific">Thermosporothrix sp. COM3</name>
    <dbReference type="NCBI Taxonomy" id="2490863"/>
    <lineage>
        <taxon>Bacteria</taxon>
        <taxon>Bacillati</taxon>
        <taxon>Chloroflexota</taxon>
        <taxon>Ktedonobacteria</taxon>
        <taxon>Ktedonobacterales</taxon>
        <taxon>Thermosporotrichaceae</taxon>
        <taxon>Thermosporothrix</taxon>
    </lineage>
</organism>
<evidence type="ECO:0000313" key="1">
    <source>
        <dbReference type="EMBL" id="BBH86072.1"/>
    </source>
</evidence>
<reference evidence="1" key="1">
    <citation type="submission" date="2018-12" db="EMBL/GenBank/DDBJ databases">
        <title>Novel natural products biosynthetic potential of the class Ktedonobacteria.</title>
        <authorList>
            <person name="Zheng Y."/>
            <person name="Saitou A."/>
            <person name="Wang C.M."/>
            <person name="Toyoda A."/>
            <person name="Minakuchi Y."/>
            <person name="Sekiguchi Y."/>
            <person name="Ueda K."/>
            <person name="Takano H."/>
            <person name="Sakai Y."/>
            <person name="Yokota A."/>
            <person name="Yabe S."/>
        </authorList>
    </citation>
    <scope>NUCLEOTIDE SEQUENCE</scope>
    <source>
        <strain evidence="1">COM3</strain>
    </source>
</reference>
<sequence>MSQPVDIPMHNHGRLSRTPVTVNLYLAAHKMQHSVYMLLCRDHMHAYEEVIGVTSN</sequence>
<dbReference type="AlphaFoldDB" id="A0A455SGD3"/>
<proteinExistence type="predicted"/>
<dbReference type="EMBL" id="AP019376">
    <property type="protein sequence ID" value="BBH86072.1"/>
    <property type="molecule type" value="Genomic_DNA"/>
</dbReference>
<gene>
    <name evidence="1" type="ORF">KTC_08230</name>
</gene>
<accession>A0A455SGD3</accession>
<name>A0A455SGD3_9CHLR</name>
<protein>
    <submittedName>
        <fullName evidence="1">Uncharacterized protein</fullName>
    </submittedName>
</protein>